<evidence type="ECO:0000313" key="1">
    <source>
        <dbReference type="EMBL" id="BDX04904.1"/>
    </source>
</evidence>
<accession>A0AA48HN45</accession>
<sequence>MIFAGTTLRTWVPQKQRWDLAFLSAQGGHYPNFFGKWHNDHMQIEVRNQDAQGEFLSKIRFKDITAESFTWDMYQSRDEGKSWSLDSIIKAHRVN</sequence>
<protein>
    <submittedName>
        <fullName evidence="1">Uncharacterized protein</fullName>
    </submittedName>
</protein>
<dbReference type="KEGG" id="pmaw:MACH26_04250"/>
<dbReference type="EMBL" id="AP027272">
    <property type="protein sequence ID" value="BDX04904.1"/>
    <property type="molecule type" value="Genomic_DNA"/>
</dbReference>
<proteinExistence type="predicted"/>
<reference evidence="1" key="1">
    <citation type="submission" date="2023-01" db="EMBL/GenBank/DDBJ databases">
        <title>Complete genome sequence of Planctobacterium marinum strain Dej080120_11.</title>
        <authorList>
            <person name="Ueki S."/>
            <person name="Maruyama F."/>
        </authorList>
    </citation>
    <scope>NUCLEOTIDE SEQUENCE</scope>
    <source>
        <strain evidence="1">Dej080120_11</strain>
    </source>
</reference>
<evidence type="ECO:0000313" key="2">
    <source>
        <dbReference type="Proteomes" id="UP001333710"/>
    </source>
</evidence>
<gene>
    <name evidence="1" type="ORF">MACH26_04250</name>
</gene>
<name>A0AA48HN45_9ALTE</name>
<organism evidence="1 2">
    <name type="scientific">Planctobacterium marinum</name>
    <dbReference type="NCBI Taxonomy" id="1631968"/>
    <lineage>
        <taxon>Bacteria</taxon>
        <taxon>Pseudomonadati</taxon>
        <taxon>Pseudomonadota</taxon>
        <taxon>Gammaproteobacteria</taxon>
        <taxon>Alteromonadales</taxon>
        <taxon>Alteromonadaceae</taxon>
        <taxon>Planctobacterium</taxon>
    </lineage>
</organism>
<keyword evidence="2" id="KW-1185">Reference proteome</keyword>
<dbReference type="AlphaFoldDB" id="A0AA48HN45"/>
<dbReference type="Proteomes" id="UP001333710">
    <property type="component" value="Chromosome"/>
</dbReference>